<dbReference type="SUPFAM" id="SSF56219">
    <property type="entry name" value="DNase I-like"/>
    <property type="match status" value="1"/>
</dbReference>
<reference evidence="2 3" key="1">
    <citation type="submission" date="2017-08" db="EMBL/GenBank/DDBJ databases">
        <title>Infants hospitalized years apart are colonized by the same room-sourced microbial strains.</title>
        <authorList>
            <person name="Brooks B."/>
            <person name="Olm M.R."/>
            <person name="Firek B.A."/>
            <person name="Baker R."/>
            <person name="Thomas B.C."/>
            <person name="Morowitz M.J."/>
            <person name="Banfield J.F."/>
        </authorList>
    </citation>
    <scope>NUCLEOTIDE SEQUENCE [LARGE SCALE GENOMIC DNA]</scope>
    <source>
        <strain evidence="2">S2_003_000_R2_11</strain>
    </source>
</reference>
<feature type="domain" description="Endonuclease/exonuclease/phosphatase" evidence="1">
    <location>
        <begin position="75"/>
        <end position="278"/>
    </location>
</feature>
<dbReference type="AlphaFoldDB" id="A0A2W5SLF1"/>
<protein>
    <submittedName>
        <fullName evidence="2">Endonuclease</fullName>
    </submittedName>
</protein>
<dbReference type="Proteomes" id="UP000248975">
    <property type="component" value="Unassembled WGS sequence"/>
</dbReference>
<keyword evidence="2" id="KW-0255">Endonuclease</keyword>
<name>A0A2W5SLF1_CERSP</name>
<keyword evidence="2" id="KW-0378">Hydrolase</keyword>
<gene>
    <name evidence="2" type="ORF">DI533_06135</name>
</gene>
<keyword evidence="2" id="KW-0540">Nuclease</keyword>
<evidence type="ECO:0000259" key="1">
    <source>
        <dbReference type="Pfam" id="PF03372"/>
    </source>
</evidence>
<dbReference type="Gene3D" id="3.60.10.10">
    <property type="entry name" value="Endonuclease/exonuclease/phosphatase"/>
    <property type="match status" value="1"/>
</dbReference>
<dbReference type="InterPro" id="IPR036691">
    <property type="entry name" value="Endo/exonu/phosph_ase_sf"/>
</dbReference>
<dbReference type="Pfam" id="PF03372">
    <property type="entry name" value="Exo_endo_phos"/>
    <property type="match status" value="1"/>
</dbReference>
<dbReference type="GO" id="GO:0004519">
    <property type="term" value="F:endonuclease activity"/>
    <property type="evidence" value="ECO:0007669"/>
    <property type="project" value="UniProtKB-KW"/>
</dbReference>
<accession>A0A2W5SLF1</accession>
<organism evidence="2 3">
    <name type="scientific">Cereibacter sphaeroides</name>
    <name type="common">Rhodobacter sphaeroides</name>
    <dbReference type="NCBI Taxonomy" id="1063"/>
    <lineage>
        <taxon>Bacteria</taxon>
        <taxon>Pseudomonadati</taxon>
        <taxon>Pseudomonadota</taxon>
        <taxon>Alphaproteobacteria</taxon>
        <taxon>Rhodobacterales</taxon>
        <taxon>Paracoccaceae</taxon>
        <taxon>Cereibacter</taxon>
    </lineage>
</organism>
<dbReference type="EMBL" id="QFQS01000001">
    <property type="protein sequence ID" value="PZR00176.1"/>
    <property type="molecule type" value="Genomic_DNA"/>
</dbReference>
<sequence>MADFPRLQLAVGLAVVLALVLWHSDEPMDELLAVVLALCLTYQLARVLPYTPLWPRQVADAKGLLGAPRLRILIANVLMENRDAAPLLALIKEHAPDVVLLVETDGWWAERLLAVESRYSHVLRRPQGNHYGLHFMSKIPVEDIEVRRLVSEDVPSVRARLMLAPGREVEFHGLHPRPPVPGQDSDERDAEILIVAREVRERGMPAIVAGDLNDVAWSHTTRLFQRISGLLDPRRGRGTFSTFPVDYPMLRWPLDHVFHDASFRLVRLVRLPSIGSDHFPMMIDLAQEASAEADQPAPQPDRADIEEAEEMIRQGLKVAGGERQMPEIKRPTY</sequence>
<comment type="caution">
    <text evidence="2">The sequence shown here is derived from an EMBL/GenBank/DDBJ whole genome shotgun (WGS) entry which is preliminary data.</text>
</comment>
<evidence type="ECO:0000313" key="2">
    <source>
        <dbReference type="EMBL" id="PZR00176.1"/>
    </source>
</evidence>
<evidence type="ECO:0000313" key="3">
    <source>
        <dbReference type="Proteomes" id="UP000248975"/>
    </source>
</evidence>
<proteinExistence type="predicted"/>
<dbReference type="InterPro" id="IPR005135">
    <property type="entry name" value="Endo/exonuclease/phosphatase"/>
</dbReference>